<comment type="function">
    <text evidence="7">Has an organic peroxide-dependent peroxidase activity.</text>
</comment>
<accession>A0A1B3XKP2</accession>
<dbReference type="GO" id="GO:0042744">
    <property type="term" value="P:hydrogen peroxide catabolic process"/>
    <property type="evidence" value="ECO:0007669"/>
    <property type="project" value="TreeGrafter"/>
</dbReference>
<evidence type="ECO:0000256" key="3">
    <source>
        <dbReference type="ARBA" id="ARBA00022617"/>
    </source>
</evidence>
<dbReference type="GO" id="GO:0005737">
    <property type="term" value="C:cytoplasm"/>
    <property type="evidence" value="ECO:0007669"/>
    <property type="project" value="TreeGrafter"/>
</dbReference>
<dbReference type="InterPro" id="IPR024168">
    <property type="entry name" value="Catalase_SrpA-type_pred"/>
</dbReference>
<dbReference type="InterPro" id="IPR011614">
    <property type="entry name" value="Catalase_core"/>
</dbReference>
<gene>
    <name evidence="11" type="ORF">ABE28_005445</name>
</gene>
<evidence type="ECO:0000256" key="7">
    <source>
        <dbReference type="PIRNR" id="PIRNR000296"/>
    </source>
</evidence>
<dbReference type="STRING" id="264697.ABE28_005445"/>
<evidence type="ECO:0000259" key="10">
    <source>
        <dbReference type="SMART" id="SM01060"/>
    </source>
</evidence>
<dbReference type="GO" id="GO:0004096">
    <property type="term" value="F:catalase activity"/>
    <property type="evidence" value="ECO:0007669"/>
    <property type="project" value="InterPro"/>
</dbReference>
<dbReference type="EC" id="1.11.1.-" evidence="7"/>
<dbReference type="Pfam" id="PF00199">
    <property type="entry name" value="Catalase"/>
    <property type="match status" value="1"/>
</dbReference>
<keyword evidence="12" id="KW-1185">Reference proteome</keyword>
<evidence type="ECO:0000256" key="1">
    <source>
        <dbReference type="ARBA" id="ARBA00005329"/>
    </source>
</evidence>
<organism evidence="11 12">
    <name type="scientific">Peribacillus muralis</name>
    <dbReference type="NCBI Taxonomy" id="264697"/>
    <lineage>
        <taxon>Bacteria</taxon>
        <taxon>Bacillati</taxon>
        <taxon>Bacillota</taxon>
        <taxon>Bacilli</taxon>
        <taxon>Bacillales</taxon>
        <taxon>Bacillaceae</taxon>
        <taxon>Peribacillus</taxon>
    </lineage>
</organism>
<keyword evidence="6 7" id="KW-0408">Iron</keyword>
<dbReference type="GO" id="GO:0020037">
    <property type="term" value="F:heme binding"/>
    <property type="evidence" value="ECO:0007669"/>
    <property type="project" value="InterPro"/>
</dbReference>
<dbReference type="PROSITE" id="PS51402">
    <property type="entry name" value="CATALASE_3"/>
    <property type="match status" value="1"/>
</dbReference>
<dbReference type="CDD" id="cd08153">
    <property type="entry name" value="srpA_like"/>
    <property type="match status" value="1"/>
</dbReference>
<keyword evidence="2 7" id="KW-0575">Peroxidase</keyword>
<keyword evidence="5 7" id="KW-0560">Oxidoreductase</keyword>
<feature type="active site" evidence="8">
    <location>
        <position position="33"/>
    </location>
</feature>
<comment type="similarity">
    <text evidence="1 7">Belongs to the catalase family.</text>
</comment>
<dbReference type="KEGG" id="bmur:ABE28_005445"/>
<evidence type="ECO:0000256" key="9">
    <source>
        <dbReference type="PIRSR" id="PIRSR000296-2"/>
    </source>
</evidence>
<dbReference type="PIRSF" id="PIRSF000296">
    <property type="entry name" value="SrpA"/>
    <property type="match status" value="1"/>
</dbReference>
<dbReference type="EMBL" id="CP017080">
    <property type="protein sequence ID" value="AOH53785.1"/>
    <property type="molecule type" value="Genomic_DNA"/>
</dbReference>
<feature type="binding site" description="axial binding residue" evidence="9">
    <location>
        <position position="299"/>
    </location>
    <ligand>
        <name>heme</name>
        <dbReference type="ChEBI" id="CHEBI:30413"/>
    </ligand>
    <ligandPart>
        <name>Fe</name>
        <dbReference type="ChEBI" id="CHEBI:18248"/>
    </ligandPart>
</feature>
<dbReference type="OrthoDB" id="255727at2"/>
<dbReference type="Gene3D" id="1.20.1280.120">
    <property type="match status" value="1"/>
</dbReference>
<dbReference type="InterPro" id="IPR020835">
    <property type="entry name" value="Catalase_sf"/>
</dbReference>
<dbReference type="Proteomes" id="UP000077926">
    <property type="component" value="Chromosome"/>
</dbReference>
<evidence type="ECO:0000256" key="2">
    <source>
        <dbReference type="ARBA" id="ARBA00022559"/>
    </source>
</evidence>
<dbReference type="PANTHER" id="PTHR11465">
    <property type="entry name" value="CATALASE"/>
    <property type="match status" value="1"/>
</dbReference>
<evidence type="ECO:0000313" key="11">
    <source>
        <dbReference type="EMBL" id="AOH53785.1"/>
    </source>
</evidence>
<dbReference type="GO" id="GO:0046872">
    <property type="term" value="F:metal ion binding"/>
    <property type="evidence" value="ECO:0007669"/>
    <property type="project" value="UniProtKB-KW"/>
</dbReference>
<keyword evidence="4 7" id="KW-0479">Metal-binding</keyword>
<proteinExistence type="inferred from homology"/>
<dbReference type="SMART" id="SM01060">
    <property type="entry name" value="Catalase"/>
    <property type="match status" value="1"/>
</dbReference>
<protein>
    <recommendedName>
        <fullName evidence="7">Catalase-related peroxidase</fullName>
        <ecNumber evidence="7">1.11.1.-</ecNumber>
    </recommendedName>
</protein>
<evidence type="ECO:0000313" key="12">
    <source>
        <dbReference type="Proteomes" id="UP000077926"/>
    </source>
</evidence>
<dbReference type="InterPro" id="IPR018028">
    <property type="entry name" value="Catalase"/>
</dbReference>
<dbReference type="PANTHER" id="PTHR11465:SF9">
    <property type="entry name" value="CATALASE"/>
    <property type="match status" value="1"/>
</dbReference>
<dbReference type="Gene3D" id="2.40.180.10">
    <property type="entry name" value="Catalase core domain"/>
    <property type="match status" value="1"/>
</dbReference>
<evidence type="ECO:0000256" key="4">
    <source>
        <dbReference type="ARBA" id="ARBA00022723"/>
    </source>
</evidence>
<comment type="cofactor">
    <cofactor evidence="7">
        <name>heme</name>
        <dbReference type="ChEBI" id="CHEBI:30413"/>
    </cofactor>
</comment>
<keyword evidence="3 7" id="KW-0349">Heme</keyword>
<evidence type="ECO:0000256" key="5">
    <source>
        <dbReference type="ARBA" id="ARBA00023002"/>
    </source>
</evidence>
<dbReference type="RefSeq" id="WP_064466695.1">
    <property type="nucleotide sequence ID" value="NZ_CP017080.1"/>
</dbReference>
<feature type="domain" description="Catalase core" evidence="10">
    <location>
        <begin position="4"/>
        <end position="310"/>
    </location>
</feature>
<name>A0A1B3XKP2_9BACI</name>
<sequence>MEGKDNSKPELASEAVDAIEKVVGTYPGYRRAHARGYVYKGVFTPNGKASTLTVAAHLQDEAVPVVIRFSNSSPVPSHPDAHSPVKGMAVKFQLPGGGETDLITVTIPLFFAKTPEAFVDIAHFIKTAKDGFPNLKELGGILLKYPESKAGLQMLKEMRSPASFATCQYYSIHAFYFMNAQGRRQAIKYEWVPDAGLSMLEKKEAAEHPEYYLEEEMEERIKQGPVGFKLNIQIGGEKDPADDPTIAWSEDKQAITVGHLLITDKLESSLDHLLFDPTNIPEGIECSNDPILHFRHRAYAVSYARRTHGQ</sequence>
<reference evidence="11 12" key="1">
    <citation type="submission" date="2016-08" db="EMBL/GenBank/DDBJ databases">
        <title>Complete genome sequence of Bacillus muralis G25-68, a strain with toxicity to nematodes.</title>
        <authorList>
            <person name="Zheng Z."/>
        </authorList>
    </citation>
    <scope>NUCLEOTIDE SEQUENCE [LARGE SCALE GENOMIC DNA]</scope>
    <source>
        <strain evidence="11 12">G25-68</strain>
    </source>
</reference>
<dbReference type="GO" id="GO:0042542">
    <property type="term" value="P:response to hydrogen peroxide"/>
    <property type="evidence" value="ECO:0007669"/>
    <property type="project" value="TreeGrafter"/>
</dbReference>
<evidence type="ECO:0000256" key="8">
    <source>
        <dbReference type="PIRSR" id="PIRSR000296-1"/>
    </source>
</evidence>
<dbReference type="AlphaFoldDB" id="A0A1B3XKP2"/>
<dbReference type="SUPFAM" id="SSF56634">
    <property type="entry name" value="Heme-dependent catalase-like"/>
    <property type="match status" value="1"/>
</dbReference>
<evidence type="ECO:0000256" key="6">
    <source>
        <dbReference type="ARBA" id="ARBA00023004"/>
    </source>
</evidence>